<reference evidence="6 7" key="1">
    <citation type="submission" date="2018-03" db="EMBL/GenBank/DDBJ databases">
        <title>Draft genome sequence of the first documented clinical Siccibacter turicensis isolate in Austria.</title>
        <authorList>
            <person name="Lepuschitz S."/>
            <person name="Pekard-Amenitsch S."/>
            <person name="Haunold R."/>
            <person name="Schill S."/>
            <person name="Mach R."/>
            <person name="Allerberger F."/>
            <person name="Ruppitsch W."/>
            <person name="Forsythe S.J."/>
        </authorList>
    </citation>
    <scope>NUCLEOTIDE SEQUENCE [LARGE SCALE GENOMIC DNA]</scope>
    <source>
        <strain evidence="6 7">6100069499-17</strain>
    </source>
</reference>
<evidence type="ECO:0000259" key="5">
    <source>
        <dbReference type="Pfam" id="PF21070"/>
    </source>
</evidence>
<proteinExistence type="predicted"/>
<dbReference type="InterPro" id="IPR017731">
    <property type="entry name" value="TssM1-like"/>
</dbReference>
<dbReference type="Pfam" id="PF06744">
    <property type="entry name" value="IcmF_C"/>
    <property type="match status" value="1"/>
</dbReference>
<feature type="transmembrane region" description="Helical" evidence="1">
    <location>
        <begin position="450"/>
        <end position="471"/>
    </location>
</feature>
<evidence type="ECO:0000313" key="7">
    <source>
        <dbReference type="Proteomes" id="UP000240212"/>
    </source>
</evidence>
<evidence type="ECO:0000259" key="2">
    <source>
        <dbReference type="Pfam" id="PF06744"/>
    </source>
</evidence>
<evidence type="ECO:0000259" key="4">
    <source>
        <dbReference type="Pfam" id="PF14331"/>
    </source>
</evidence>
<sequence>MLNKLITLLRQQLPKLKPSWLLLAVALWCVVLVLAWWLGPRLSLAGTRPLESIWGRVVFTLVWLWLACGISVWRIWRRMQQLKAERQALAATTSDPNQVWIDKQQRFLDGWLAALRTNLGAGSLYQMPWYLMVGLPGSGKSSLMHRANTANKLNARLTAELRGLAVEQKVDCWLGEEAVILDPKGELLLQSSSDLEPDGLRNERLWQHLLNWLNENRKRQPLNGLVLTLDLAWLSQASVAERKVCAQLLRARLLEITSTLNTRLPVYFALTRLDMLDGFGAFYQQLDKETRQSLLGVTFSSESQQPQEWLSELNTFWDRWVDGLNDNLADKMLPHTGQAAAAQLFSFVRQLAGLKDYVNEILSDALVQDDRNLLRVRGVYLSSVYQQGVPFDAFAHAAIQRYQLPETIYPSQRGESNTFFVRELFKSVVFPEAHLAGESRLHHLYRRRRMSTGVGLMALGAVALTAGWHHYYRTNEEAGRNVLARAQQFINARDVEERGGFGVSQLPRLNLIREATLSFGNYREKDSRLADMGLYQGDRIGPYVEGSYLQLLQVRFLPALMAGLEQDLRDAPPSSEAKLSVLRVMRMIEDASGRNKPLVQQYMAQRWQKAFPNQGAIQEQLMQHLEYALDHTDWHKARADRDAEAITAWQPFVTPVAEAQCELSKLPLFQRVYQSLVLRASDALPPDLQMSDEVGQTFDNVFALRNDTAGAVPRFFTWPGFNDYFVRQDKTLFDLTALDAWVLGLRERVHLSDADRNEIQRQVNDRYITDYVNHWQKTLANIDVKTFDTPEQALDVLTTITGNEQPFQRVIATLSDNTRVRKLAEESTESAQNINTRIARPFIPLNDTLSGRGDSVALIQEVNQKLTDLYHWLEQIVNAVDPGAAALKALQQRQANQYSDPAFTLQQYARSLPAPLDRWVSQIAEQVSGLTVNLAMSSLNEEWISKVVTPFNDQLASRYPFDPQSDEDAPLSEVERFFAPGGTLDGFYTSNLKPLVDAGMLESESGSEVQMELLRQLERAQNIRNALFNAQGGLEFHFVMEPIELTANKRRSVLNLDGQLLEYTHGRRQKIPLVWPNAMRDGAQSKLILVPENAERSPRSLSYAGPWAMFRMMDASARTRMNRGSFDARFGVDNGTMTYRVYSDESHNPFASGLFSQFRLPETLY</sequence>
<protein>
    <submittedName>
        <fullName evidence="6">Type VI secretion system membrane subunit TssM</fullName>
    </submittedName>
</protein>
<dbReference type="InterPro" id="IPR048677">
    <property type="entry name" value="TssM1_hel"/>
</dbReference>
<name>A0A2P8VKA8_9ENTR</name>
<comment type="caution">
    <text evidence="6">The sequence shown here is derived from an EMBL/GenBank/DDBJ whole genome shotgun (WGS) entry which is preliminary data.</text>
</comment>
<dbReference type="STRING" id="1388748.GCA_000463155_02421"/>
<feature type="domain" description="IcmF-related" evidence="3">
    <location>
        <begin position="506"/>
        <end position="819"/>
    </location>
</feature>
<feature type="domain" description="Type VI secretion system IcmF C-terminal" evidence="2">
    <location>
        <begin position="1038"/>
        <end position="1144"/>
    </location>
</feature>
<dbReference type="InterPro" id="IPR009612">
    <property type="entry name" value="IcmF-rel"/>
</dbReference>
<dbReference type="Proteomes" id="UP000240212">
    <property type="component" value="Unassembled WGS sequence"/>
</dbReference>
<dbReference type="NCBIfam" id="TIGR03348">
    <property type="entry name" value="VI_IcmF"/>
    <property type="match status" value="1"/>
</dbReference>
<dbReference type="AlphaFoldDB" id="A0A2P8VKA8"/>
<dbReference type="OrthoDB" id="9758229at2"/>
<dbReference type="InterPro" id="IPR025743">
    <property type="entry name" value="TssM1_N"/>
</dbReference>
<keyword evidence="1" id="KW-1133">Transmembrane helix</keyword>
<keyword evidence="1" id="KW-0812">Transmembrane</keyword>
<evidence type="ECO:0000313" key="6">
    <source>
        <dbReference type="EMBL" id="PSN07972.1"/>
    </source>
</evidence>
<dbReference type="PANTHER" id="PTHR36153:SF5">
    <property type="entry name" value="EXPORTED PROTEIN"/>
    <property type="match status" value="1"/>
</dbReference>
<dbReference type="EMBL" id="PYEP01000003">
    <property type="protein sequence ID" value="PSN07972.1"/>
    <property type="molecule type" value="Genomic_DNA"/>
</dbReference>
<accession>A0A2P8VKA8</accession>
<dbReference type="Pfam" id="PF21070">
    <property type="entry name" value="IcmF_helical"/>
    <property type="match status" value="1"/>
</dbReference>
<feature type="domain" description="Type VI secretion system component TssM1 N-terminal" evidence="4">
    <location>
        <begin position="202"/>
        <end position="453"/>
    </location>
</feature>
<feature type="transmembrane region" description="Helical" evidence="1">
    <location>
        <begin position="53"/>
        <end position="76"/>
    </location>
</feature>
<feature type="transmembrane region" description="Helical" evidence="1">
    <location>
        <begin position="20"/>
        <end position="38"/>
    </location>
</feature>
<evidence type="ECO:0000259" key="3">
    <source>
        <dbReference type="Pfam" id="PF06761"/>
    </source>
</evidence>
<evidence type="ECO:0000256" key="1">
    <source>
        <dbReference type="SAM" id="Phobius"/>
    </source>
</evidence>
<dbReference type="SUPFAM" id="SSF58104">
    <property type="entry name" value="Methyl-accepting chemotaxis protein (MCP) signaling domain"/>
    <property type="match status" value="1"/>
</dbReference>
<organism evidence="6 7">
    <name type="scientific">Siccibacter turicensis</name>
    <dbReference type="NCBI Taxonomy" id="357233"/>
    <lineage>
        <taxon>Bacteria</taxon>
        <taxon>Pseudomonadati</taxon>
        <taxon>Pseudomonadota</taxon>
        <taxon>Gammaproteobacteria</taxon>
        <taxon>Enterobacterales</taxon>
        <taxon>Enterobacteriaceae</taxon>
        <taxon>Siccibacter</taxon>
    </lineage>
</organism>
<gene>
    <name evidence="6" type="primary">icmF</name>
    <name evidence="6" type="ORF">C7G83_07215</name>
</gene>
<dbReference type="InterPro" id="IPR053156">
    <property type="entry name" value="T6SS_TssM-like"/>
</dbReference>
<dbReference type="InterPro" id="IPR010623">
    <property type="entry name" value="IcmF_C"/>
</dbReference>
<dbReference type="Pfam" id="PF06761">
    <property type="entry name" value="IcmF-related"/>
    <property type="match status" value="1"/>
</dbReference>
<dbReference type="RefSeq" id="WP_106876739.1">
    <property type="nucleotide sequence ID" value="NZ_PYEP01000003.1"/>
</dbReference>
<dbReference type="PANTHER" id="PTHR36153">
    <property type="entry name" value="INNER MEMBRANE PROTEIN-RELATED"/>
    <property type="match status" value="1"/>
</dbReference>
<feature type="domain" description="Type VI secretion system component TssM1 helical" evidence="5">
    <location>
        <begin position="935"/>
        <end position="997"/>
    </location>
</feature>
<keyword evidence="7" id="KW-1185">Reference proteome</keyword>
<dbReference type="Pfam" id="PF14331">
    <property type="entry name" value="IcmF-related_N"/>
    <property type="match status" value="1"/>
</dbReference>
<keyword evidence="1" id="KW-0472">Membrane</keyword>